<evidence type="ECO:0000313" key="1">
    <source>
        <dbReference type="EMBL" id="GGG03982.1"/>
    </source>
</evidence>
<dbReference type="Proteomes" id="UP000636949">
    <property type="component" value="Unassembled WGS sequence"/>
</dbReference>
<dbReference type="AlphaFoldDB" id="A0A8J3E9V3"/>
<dbReference type="EMBL" id="BMJS01000029">
    <property type="protein sequence ID" value="GGG03982.1"/>
    <property type="molecule type" value="Genomic_DNA"/>
</dbReference>
<accession>A0A8J3E9V3</accession>
<reference evidence="1" key="1">
    <citation type="journal article" date="2014" name="Int. J. Syst. Evol. Microbiol.">
        <title>Complete genome sequence of Corynebacterium casei LMG S-19264T (=DSM 44701T), isolated from a smear-ripened cheese.</title>
        <authorList>
            <consortium name="US DOE Joint Genome Institute (JGI-PGF)"/>
            <person name="Walter F."/>
            <person name="Albersmeier A."/>
            <person name="Kalinowski J."/>
            <person name="Ruckert C."/>
        </authorList>
    </citation>
    <scope>NUCLEOTIDE SEQUENCE</scope>
    <source>
        <strain evidence="1">CGMCC 1.15758</strain>
    </source>
</reference>
<sequence>MMDYRAIVFCDIEVRVYKAKGVFYVGMDSIIEALTLDKDLEVSYLEASNIYANINHIDTVKFENLNFWLDSIDSSQLDADTYLLLKDCRETLTEYLRHELKEELKQKQLNFVTVTNGISQRVYNGGIYYSVVDICEQAKADKEYSINQLINDDDFNGFLHYSIDGLFICEIVSDYFIGKLTGFADNTYKGVDHAAI</sequence>
<dbReference type="OrthoDB" id="9849592at2"/>
<gene>
    <name evidence="1" type="ORF">GCM10010995_21840</name>
</gene>
<reference evidence="1" key="2">
    <citation type="submission" date="2020-09" db="EMBL/GenBank/DDBJ databases">
        <authorList>
            <person name="Sun Q."/>
            <person name="Zhou Y."/>
        </authorList>
    </citation>
    <scope>NUCLEOTIDE SEQUENCE</scope>
    <source>
        <strain evidence="1">CGMCC 1.15758</strain>
    </source>
</reference>
<dbReference type="RefSeq" id="WP_117003494.1">
    <property type="nucleotide sequence ID" value="NZ_BMJS01000029.1"/>
</dbReference>
<protein>
    <submittedName>
        <fullName evidence="1">Uncharacterized protein</fullName>
    </submittedName>
</protein>
<comment type="caution">
    <text evidence="1">The sequence shown here is derived from an EMBL/GenBank/DDBJ whole genome shotgun (WGS) entry which is preliminary data.</text>
</comment>
<proteinExistence type="predicted"/>
<keyword evidence="2" id="KW-1185">Reference proteome</keyword>
<organism evidence="1 2">
    <name type="scientific">Cysteiniphilum litorale</name>
    <dbReference type="NCBI Taxonomy" id="2056700"/>
    <lineage>
        <taxon>Bacteria</taxon>
        <taxon>Pseudomonadati</taxon>
        <taxon>Pseudomonadota</taxon>
        <taxon>Gammaproteobacteria</taxon>
        <taxon>Thiotrichales</taxon>
        <taxon>Fastidiosibacteraceae</taxon>
        <taxon>Cysteiniphilum</taxon>
    </lineage>
</organism>
<name>A0A8J3E9V3_9GAMM</name>
<evidence type="ECO:0000313" key="2">
    <source>
        <dbReference type="Proteomes" id="UP000636949"/>
    </source>
</evidence>